<dbReference type="Proteomes" id="UP000215188">
    <property type="component" value="Unassembled WGS sequence"/>
</dbReference>
<protein>
    <submittedName>
        <fullName evidence="4">Mannose-1-phosphate guanylyltransferase</fullName>
    </submittedName>
</protein>
<dbReference type="OrthoDB" id="9788272at2"/>
<dbReference type="GO" id="GO:0016779">
    <property type="term" value="F:nucleotidyltransferase activity"/>
    <property type="evidence" value="ECO:0007669"/>
    <property type="project" value="UniProtKB-KW"/>
</dbReference>
<evidence type="ECO:0000313" key="4">
    <source>
        <dbReference type="EMBL" id="OXL15727.1"/>
    </source>
</evidence>
<dbReference type="PANTHER" id="PTHR43584">
    <property type="entry name" value="NUCLEOTIDYL TRANSFERASE"/>
    <property type="match status" value="1"/>
</dbReference>
<keyword evidence="2 4" id="KW-0548">Nucleotidyltransferase</keyword>
<dbReference type="RefSeq" id="WP_089514766.1">
    <property type="nucleotide sequence ID" value="NZ_NJGG01000001.1"/>
</dbReference>
<dbReference type="InterPro" id="IPR050065">
    <property type="entry name" value="GlmU-like"/>
</dbReference>
<dbReference type="AlphaFoldDB" id="A0A229FUN2"/>
<dbReference type="CDD" id="cd06422">
    <property type="entry name" value="NTP_transferase_like_1"/>
    <property type="match status" value="1"/>
</dbReference>
<keyword evidence="1 4" id="KW-0808">Transferase</keyword>
<gene>
    <name evidence="4" type="ORF">AOC33_01100</name>
</gene>
<name>A0A229FUN2_9BURK</name>
<dbReference type="EMBL" id="NJGG01000001">
    <property type="protein sequence ID" value="OXL15727.1"/>
    <property type="molecule type" value="Genomic_DNA"/>
</dbReference>
<dbReference type="Pfam" id="PF00483">
    <property type="entry name" value="NTP_transferase"/>
    <property type="match status" value="1"/>
</dbReference>
<feature type="domain" description="Nucleotidyl transferase" evidence="3">
    <location>
        <begin position="10"/>
        <end position="233"/>
    </location>
</feature>
<dbReference type="InterPro" id="IPR005835">
    <property type="entry name" value="NTP_transferase_dom"/>
</dbReference>
<dbReference type="NCBIfam" id="NF045761">
    <property type="entry name" value="NAMPUrTaseMurU"/>
    <property type="match status" value="1"/>
</dbReference>
<dbReference type="PANTHER" id="PTHR43584:SF8">
    <property type="entry name" value="N-ACETYLMURAMATE ALPHA-1-PHOSPHATE URIDYLYLTRANSFERASE"/>
    <property type="match status" value="1"/>
</dbReference>
<keyword evidence="5" id="KW-1185">Reference proteome</keyword>
<evidence type="ECO:0000256" key="2">
    <source>
        <dbReference type="ARBA" id="ARBA00022695"/>
    </source>
</evidence>
<sequence length="234" mass="26002">MTNLSPIPCMVLAAGRGERMRPLTDHTPKPLLEVQGKKLIDWHIDGLLENGFSQVIVNHAWLGEQVVAHLAQPKRTNLNIQFSKELTALETAGGLRQGMGLMKLDDYFFAINGDVFCPNFPFEKIQGIVQKLRDHHPTSLAYLFLVKNPDHNPQGDFQLKGSLVKDKDSQGSSLTFSGAGIYHQDLFKSIKIGEVAKLAPILRQAMNEDQVLGELLSVPWVDVGTPERLAELNK</sequence>
<comment type="caution">
    <text evidence="4">The sequence shown here is derived from an EMBL/GenBank/DDBJ whole genome shotgun (WGS) entry which is preliminary data.</text>
</comment>
<dbReference type="InterPro" id="IPR029044">
    <property type="entry name" value="Nucleotide-diphossugar_trans"/>
</dbReference>
<reference evidence="4 5" key="1">
    <citation type="submission" date="2017-06" db="EMBL/GenBank/DDBJ databases">
        <title>Reclassification of a Polynucleobacter cosmopolitanus strain isolated from tropical Lake Victoria as Polynucleobacter victoriensis comb. nov.</title>
        <authorList>
            <person name="Hahn M.W."/>
        </authorList>
    </citation>
    <scope>NUCLEOTIDE SEQUENCE [LARGE SCALE GENOMIC DNA]</scope>
    <source>
        <strain evidence="4 5">MWH-MoIso2</strain>
    </source>
</reference>
<organism evidence="4 5">
    <name type="scientific">Polynucleobacter cosmopolitanus</name>
    <dbReference type="NCBI Taxonomy" id="351345"/>
    <lineage>
        <taxon>Bacteria</taxon>
        <taxon>Pseudomonadati</taxon>
        <taxon>Pseudomonadota</taxon>
        <taxon>Betaproteobacteria</taxon>
        <taxon>Burkholderiales</taxon>
        <taxon>Burkholderiaceae</taxon>
        <taxon>Polynucleobacter</taxon>
    </lineage>
</organism>
<dbReference type="Gene3D" id="3.90.550.10">
    <property type="entry name" value="Spore Coat Polysaccharide Biosynthesis Protein SpsA, Chain A"/>
    <property type="match status" value="1"/>
</dbReference>
<evidence type="ECO:0000259" key="3">
    <source>
        <dbReference type="Pfam" id="PF00483"/>
    </source>
</evidence>
<accession>A0A229FUN2</accession>
<evidence type="ECO:0000256" key="1">
    <source>
        <dbReference type="ARBA" id="ARBA00022679"/>
    </source>
</evidence>
<dbReference type="InterPro" id="IPR054790">
    <property type="entry name" value="MurU"/>
</dbReference>
<evidence type="ECO:0000313" key="5">
    <source>
        <dbReference type="Proteomes" id="UP000215188"/>
    </source>
</evidence>
<proteinExistence type="predicted"/>
<dbReference type="SUPFAM" id="SSF53448">
    <property type="entry name" value="Nucleotide-diphospho-sugar transferases"/>
    <property type="match status" value="1"/>
</dbReference>